<dbReference type="AlphaFoldDB" id="A0A5B7I8W8"/>
<comment type="caution">
    <text evidence="2">The sequence shown here is derived from an EMBL/GenBank/DDBJ whole genome shotgun (WGS) entry which is preliminary data.</text>
</comment>
<dbReference type="EMBL" id="VSRR010047173">
    <property type="protein sequence ID" value="MPC77947.1"/>
    <property type="molecule type" value="Genomic_DNA"/>
</dbReference>
<evidence type="ECO:0000313" key="3">
    <source>
        <dbReference type="Proteomes" id="UP000324222"/>
    </source>
</evidence>
<evidence type="ECO:0000313" key="2">
    <source>
        <dbReference type="EMBL" id="MPC77947.1"/>
    </source>
</evidence>
<feature type="region of interest" description="Disordered" evidence="1">
    <location>
        <begin position="1"/>
        <end position="20"/>
    </location>
</feature>
<protein>
    <submittedName>
        <fullName evidence="2">Uncharacterized protein</fullName>
    </submittedName>
</protein>
<proteinExistence type="predicted"/>
<gene>
    <name evidence="2" type="ORF">E2C01_072416</name>
</gene>
<reference evidence="2 3" key="1">
    <citation type="submission" date="2019-05" db="EMBL/GenBank/DDBJ databases">
        <title>Another draft genome of Portunus trituberculatus and its Hox gene families provides insights of decapod evolution.</title>
        <authorList>
            <person name="Jeong J.-H."/>
            <person name="Song I."/>
            <person name="Kim S."/>
            <person name="Choi T."/>
            <person name="Kim D."/>
            <person name="Ryu S."/>
            <person name="Kim W."/>
        </authorList>
    </citation>
    <scope>NUCLEOTIDE SEQUENCE [LARGE SCALE GENOMIC DNA]</scope>
    <source>
        <tissue evidence="2">Muscle</tissue>
    </source>
</reference>
<name>A0A5B7I8W8_PORTR</name>
<keyword evidence="3" id="KW-1185">Reference proteome</keyword>
<sequence length="74" mass="8308">MIPETIPASPHATLQSSRNDHRMLRIPCHSDFPSSPVTGATKGPTWYFFRVIRYGLGGHRDDLPLAVHLIDLEI</sequence>
<organism evidence="2 3">
    <name type="scientific">Portunus trituberculatus</name>
    <name type="common">Swimming crab</name>
    <name type="synonym">Neptunus trituberculatus</name>
    <dbReference type="NCBI Taxonomy" id="210409"/>
    <lineage>
        <taxon>Eukaryota</taxon>
        <taxon>Metazoa</taxon>
        <taxon>Ecdysozoa</taxon>
        <taxon>Arthropoda</taxon>
        <taxon>Crustacea</taxon>
        <taxon>Multicrustacea</taxon>
        <taxon>Malacostraca</taxon>
        <taxon>Eumalacostraca</taxon>
        <taxon>Eucarida</taxon>
        <taxon>Decapoda</taxon>
        <taxon>Pleocyemata</taxon>
        <taxon>Brachyura</taxon>
        <taxon>Eubrachyura</taxon>
        <taxon>Portunoidea</taxon>
        <taxon>Portunidae</taxon>
        <taxon>Portuninae</taxon>
        <taxon>Portunus</taxon>
    </lineage>
</organism>
<dbReference type="Proteomes" id="UP000324222">
    <property type="component" value="Unassembled WGS sequence"/>
</dbReference>
<evidence type="ECO:0000256" key="1">
    <source>
        <dbReference type="SAM" id="MobiDB-lite"/>
    </source>
</evidence>
<accession>A0A5B7I8W8</accession>